<dbReference type="AlphaFoldDB" id="A0A840PC15"/>
<keyword evidence="3" id="KW-1003">Cell membrane</keyword>
<feature type="transmembrane region" description="Helical" evidence="11">
    <location>
        <begin position="180"/>
        <end position="199"/>
    </location>
</feature>
<keyword evidence="8 11" id="KW-1133">Transmembrane helix</keyword>
<dbReference type="InterPro" id="IPR003439">
    <property type="entry name" value="ABC_transporter-like_ATP-bd"/>
</dbReference>
<sequence length="615" mass="65331">MTVLEHETATAERWRAGRLPDGARRGLPGMLTVLAGHRTTFGLSVLAGALNQGCGIAANTLGAYVVVRALGGADTGDLWRLTGLLLALVVVRAVATWVEAWLSHELSFRILARVRQWIYWAFHRIAPGGLLRRRAGDLVSTALQDSESLEIFYAHTSIYIAVAAIVPPAALAVLASWSGWLALALLPWLAAAYTVPFWLRTRAAAHGRAVRERTAAVNVEVVDLIHGLREIAVFGRGADRRDRIARATRDLAAAQRAQAARGGLETALTGLLVSAGTLSVLALGVALTSAGRLDLAALAPAVVLGAGTFGPVLTLLNVTRVWGITSAAADRVFDLLEEPAPVPDDGTAPPPAEPVEVAFRGVSFRYPGAAGWAVEEIDLVVPAGRTLALAGHTGAGKSTLGHLLLRWFDPQRGRITLNGADVRDLPHAELTRLVGHVPQDVFLLHDTIRSNLELAAPGATPERIAAACDAALVTPFLDRLPDGLDTVVGDRGARLSGGERQRVAIARALVRDTPVLVLDESSSQLDVLSEREVQAALDRARAGRTTLVIAHRPATLRAADAIAVLERGRVVDVGTHEELLARCPAYERLVRSQADTTVSLTGADEAPSPREEGRR</sequence>
<keyword evidence="15" id="KW-1185">Reference proteome</keyword>
<keyword evidence="7 14" id="KW-0067">ATP-binding</keyword>
<keyword evidence="9 11" id="KW-0472">Membrane</keyword>
<dbReference type="GO" id="GO:0005886">
    <property type="term" value="C:plasma membrane"/>
    <property type="evidence" value="ECO:0007669"/>
    <property type="project" value="UniProtKB-SubCell"/>
</dbReference>
<dbReference type="Proteomes" id="UP000578449">
    <property type="component" value="Unassembled WGS sequence"/>
</dbReference>
<dbReference type="Pfam" id="PF00005">
    <property type="entry name" value="ABC_tran"/>
    <property type="match status" value="1"/>
</dbReference>
<dbReference type="InterPro" id="IPR039421">
    <property type="entry name" value="Type_1_exporter"/>
</dbReference>
<evidence type="ECO:0000256" key="3">
    <source>
        <dbReference type="ARBA" id="ARBA00022475"/>
    </source>
</evidence>
<dbReference type="FunFam" id="3.40.50.300:FF:000221">
    <property type="entry name" value="Multidrug ABC transporter ATP-binding protein"/>
    <property type="match status" value="1"/>
</dbReference>
<evidence type="ECO:0000313" key="14">
    <source>
        <dbReference type="EMBL" id="MBB5134970.1"/>
    </source>
</evidence>
<keyword evidence="5 11" id="KW-0812">Transmembrane</keyword>
<dbReference type="InterPro" id="IPR011527">
    <property type="entry name" value="ABC1_TM_dom"/>
</dbReference>
<dbReference type="InterPro" id="IPR017871">
    <property type="entry name" value="ABC_transporter-like_CS"/>
</dbReference>
<dbReference type="Gene3D" id="1.20.1560.10">
    <property type="entry name" value="ABC transporter type 1, transmembrane domain"/>
    <property type="match status" value="1"/>
</dbReference>
<feature type="transmembrane region" description="Helical" evidence="11">
    <location>
        <begin position="152"/>
        <end position="174"/>
    </location>
</feature>
<dbReference type="InterPro" id="IPR036640">
    <property type="entry name" value="ABC1_TM_sf"/>
</dbReference>
<evidence type="ECO:0000256" key="2">
    <source>
        <dbReference type="ARBA" id="ARBA00022448"/>
    </source>
</evidence>
<keyword evidence="4" id="KW-0997">Cell inner membrane</keyword>
<dbReference type="PROSITE" id="PS00211">
    <property type="entry name" value="ABC_TRANSPORTER_1"/>
    <property type="match status" value="1"/>
</dbReference>
<evidence type="ECO:0000259" key="13">
    <source>
        <dbReference type="PROSITE" id="PS50929"/>
    </source>
</evidence>
<proteinExistence type="inferred from homology"/>
<dbReference type="PROSITE" id="PS50929">
    <property type="entry name" value="ABC_TM1F"/>
    <property type="match status" value="1"/>
</dbReference>
<evidence type="ECO:0000259" key="12">
    <source>
        <dbReference type="PROSITE" id="PS50893"/>
    </source>
</evidence>
<dbReference type="SUPFAM" id="SSF52540">
    <property type="entry name" value="P-loop containing nucleoside triphosphate hydrolases"/>
    <property type="match status" value="1"/>
</dbReference>
<accession>A0A840PC15</accession>
<dbReference type="GO" id="GO:0140359">
    <property type="term" value="F:ABC-type transporter activity"/>
    <property type="evidence" value="ECO:0007669"/>
    <property type="project" value="InterPro"/>
</dbReference>
<evidence type="ECO:0000256" key="10">
    <source>
        <dbReference type="ARBA" id="ARBA00023455"/>
    </source>
</evidence>
<dbReference type="InterPro" id="IPR003593">
    <property type="entry name" value="AAA+_ATPase"/>
</dbReference>
<dbReference type="InterPro" id="IPR027417">
    <property type="entry name" value="P-loop_NTPase"/>
</dbReference>
<comment type="subcellular location">
    <subcellularLocation>
        <location evidence="1">Cell inner membrane</location>
        <topology evidence="1">Multi-pass membrane protein</topology>
    </subcellularLocation>
</comment>
<dbReference type="RefSeq" id="WP_185051830.1">
    <property type="nucleotide sequence ID" value="NZ_BAABIX010000004.1"/>
</dbReference>
<evidence type="ECO:0000313" key="15">
    <source>
        <dbReference type="Proteomes" id="UP000578449"/>
    </source>
</evidence>
<dbReference type="Gene3D" id="3.40.50.300">
    <property type="entry name" value="P-loop containing nucleotide triphosphate hydrolases"/>
    <property type="match status" value="1"/>
</dbReference>
<feature type="transmembrane region" description="Helical" evidence="11">
    <location>
        <begin position="78"/>
        <end position="102"/>
    </location>
</feature>
<feature type="transmembrane region" description="Helical" evidence="11">
    <location>
        <begin position="295"/>
        <end position="316"/>
    </location>
</feature>
<evidence type="ECO:0000256" key="1">
    <source>
        <dbReference type="ARBA" id="ARBA00004429"/>
    </source>
</evidence>
<evidence type="ECO:0000256" key="9">
    <source>
        <dbReference type="ARBA" id="ARBA00023136"/>
    </source>
</evidence>
<feature type="domain" description="ABC transmembrane type-1" evidence="13">
    <location>
        <begin position="43"/>
        <end position="318"/>
    </location>
</feature>
<keyword evidence="2" id="KW-0813">Transport</keyword>
<comment type="similarity">
    <text evidence="10">Belongs to the ABC transporter superfamily. Siderophore-Fe(3+) uptake transporter (SIUT) (TC 3.A.1.21) family.</text>
</comment>
<dbReference type="EMBL" id="JACHGN010000009">
    <property type="protein sequence ID" value="MBB5134970.1"/>
    <property type="molecule type" value="Genomic_DNA"/>
</dbReference>
<evidence type="ECO:0000256" key="4">
    <source>
        <dbReference type="ARBA" id="ARBA00022519"/>
    </source>
</evidence>
<name>A0A840PC15_9ACTN</name>
<dbReference type="GO" id="GO:0005524">
    <property type="term" value="F:ATP binding"/>
    <property type="evidence" value="ECO:0007669"/>
    <property type="project" value="UniProtKB-KW"/>
</dbReference>
<organism evidence="14 15">
    <name type="scientific">Thermocatellispora tengchongensis</name>
    <dbReference type="NCBI Taxonomy" id="1073253"/>
    <lineage>
        <taxon>Bacteria</taxon>
        <taxon>Bacillati</taxon>
        <taxon>Actinomycetota</taxon>
        <taxon>Actinomycetes</taxon>
        <taxon>Streptosporangiales</taxon>
        <taxon>Streptosporangiaceae</taxon>
        <taxon>Thermocatellispora</taxon>
    </lineage>
</organism>
<dbReference type="PROSITE" id="PS50893">
    <property type="entry name" value="ABC_TRANSPORTER_2"/>
    <property type="match status" value="1"/>
</dbReference>
<dbReference type="GO" id="GO:0016887">
    <property type="term" value="F:ATP hydrolysis activity"/>
    <property type="evidence" value="ECO:0007669"/>
    <property type="project" value="InterPro"/>
</dbReference>
<reference evidence="14 15" key="1">
    <citation type="submission" date="2020-08" db="EMBL/GenBank/DDBJ databases">
        <title>Genomic Encyclopedia of Type Strains, Phase IV (KMG-IV): sequencing the most valuable type-strain genomes for metagenomic binning, comparative biology and taxonomic classification.</title>
        <authorList>
            <person name="Goeker M."/>
        </authorList>
    </citation>
    <scope>NUCLEOTIDE SEQUENCE [LARGE SCALE GENOMIC DNA]</scope>
    <source>
        <strain evidence="14 15">DSM 45615</strain>
    </source>
</reference>
<dbReference type="Pfam" id="PF00664">
    <property type="entry name" value="ABC_membrane"/>
    <property type="match status" value="1"/>
</dbReference>
<keyword evidence="6" id="KW-0547">Nucleotide-binding</keyword>
<evidence type="ECO:0000256" key="11">
    <source>
        <dbReference type="SAM" id="Phobius"/>
    </source>
</evidence>
<evidence type="ECO:0000256" key="5">
    <source>
        <dbReference type="ARBA" id="ARBA00022692"/>
    </source>
</evidence>
<feature type="domain" description="ABC transporter" evidence="12">
    <location>
        <begin position="357"/>
        <end position="592"/>
    </location>
</feature>
<evidence type="ECO:0000256" key="7">
    <source>
        <dbReference type="ARBA" id="ARBA00022840"/>
    </source>
</evidence>
<dbReference type="PANTHER" id="PTHR24221:SF654">
    <property type="entry name" value="ATP-BINDING CASSETTE SUB-FAMILY B MEMBER 6"/>
    <property type="match status" value="1"/>
</dbReference>
<gene>
    <name evidence="14" type="ORF">HNP84_004704</name>
</gene>
<dbReference type="SMART" id="SM00382">
    <property type="entry name" value="AAA"/>
    <property type="match status" value="1"/>
</dbReference>
<protein>
    <submittedName>
        <fullName evidence="14">ATP-binding cassette subfamily B protein</fullName>
    </submittedName>
</protein>
<feature type="transmembrane region" description="Helical" evidence="11">
    <location>
        <begin position="266"/>
        <end position="289"/>
    </location>
</feature>
<evidence type="ECO:0000256" key="6">
    <source>
        <dbReference type="ARBA" id="ARBA00022741"/>
    </source>
</evidence>
<dbReference type="PANTHER" id="PTHR24221">
    <property type="entry name" value="ATP-BINDING CASSETTE SUB-FAMILY B"/>
    <property type="match status" value="1"/>
</dbReference>
<evidence type="ECO:0000256" key="8">
    <source>
        <dbReference type="ARBA" id="ARBA00022989"/>
    </source>
</evidence>
<comment type="caution">
    <text evidence="14">The sequence shown here is derived from an EMBL/GenBank/DDBJ whole genome shotgun (WGS) entry which is preliminary data.</text>
</comment>
<dbReference type="SUPFAM" id="SSF90123">
    <property type="entry name" value="ABC transporter transmembrane region"/>
    <property type="match status" value="1"/>
</dbReference>